<comment type="catalytic activity">
    <reaction evidence="10">
        <text>Mg(2+)(in) = Mg(2+)(out)</text>
        <dbReference type="Rhea" id="RHEA:29827"/>
        <dbReference type="ChEBI" id="CHEBI:18420"/>
    </reaction>
</comment>
<evidence type="ECO:0000313" key="13">
    <source>
        <dbReference type="EMBL" id="MCP2164143.1"/>
    </source>
</evidence>
<evidence type="ECO:0000256" key="2">
    <source>
        <dbReference type="ARBA" id="ARBA00009765"/>
    </source>
</evidence>
<dbReference type="PANTHER" id="PTHR46494">
    <property type="entry name" value="CORA FAMILY METAL ION TRANSPORTER (EUROFUNG)"/>
    <property type="match status" value="1"/>
</dbReference>
<keyword evidence="4" id="KW-1003">Cell membrane</keyword>
<dbReference type="Gene3D" id="1.20.58.340">
    <property type="entry name" value="Magnesium transport protein CorA, transmembrane region"/>
    <property type="match status" value="2"/>
</dbReference>
<keyword evidence="14" id="KW-1185">Reference proteome</keyword>
<comment type="similarity">
    <text evidence="2">Belongs to the CorA metal ion transporter (MIT) (TC 1.A.35) family.</text>
</comment>
<evidence type="ECO:0000256" key="10">
    <source>
        <dbReference type="ARBA" id="ARBA00034269"/>
    </source>
</evidence>
<comment type="caution">
    <text evidence="13">The sequence shown here is derived from an EMBL/GenBank/DDBJ whole genome shotgun (WGS) entry which is preliminary data.</text>
</comment>
<dbReference type="GO" id="GO:0015087">
    <property type="term" value="F:cobalt ion transmembrane transporter activity"/>
    <property type="evidence" value="ECO:0007669"/>
    <property type="project" value="TreeGrafter"/>
</dbReference>
<feature type="transmembrane region" description="Helical" evidence="12">
    <location>
        <begin position="301"/>
        <end position="321"/>
    </location>
</feature>
<dbReference type="PANTHER" id="PTHR46494:SF1">
    <property type="entry name" value="CORA FAMILY METAL ION TRANSPORTER (EUROFUNG)"/>
    <property type="match status" value="1"/>
</dbReference>
<dbReference type="SUPFAM" id="SSF143865">
    <property type="entry name" value="CorA soluble domain-like"/>
    <property type="match status" value="1"/>
</dbReference>
<dbReference type="GO" id="GO:0005886">
    <property type="term" value="C:plasma membrane"/>
    <property type="evidence" value="ECO:0007669"/>
    <property type="project" value="UniProtKB-SubCell"/>
</dbReference>
<evidence type="ECO:0000256" key="5">
    <source>
        <dbReference type="ARBA" id="ARBA00022692"/>
    </source>
</evidence>
<dbReference type="GO" id="GO:0015095">
    <property type="term" value="F:magnesium ion transmembrane transporter activity"/>
    <property type="evidence" value="ECO:0007669"/>
    <property type="project" value="TreeGrafter"/>
</dbReference>
<dbReference type="AlphaFoldDB" id="A0AAE3GDI0"/>
<gene>
    <name evidence="13" type="ORF">LX83_000983</name>
</gene>
<evidence type="ECO:0000256" key="12">
    <source>
        <dbReference type="SAM" id="Phobius"/>
    </source>
</evidence>
<accession>A0AAE3GDI0</accession>
<feature type="transmembrane region" description="Helical" evidence="12">
    <location>
        <begin position="270"/>
        <end position="289"/>
    </location>
</feature>
<keyword evidence="9 12" id="KW-0472">Membrane</keyword>
<evidence type="ECO:0000256" key="6">
    <source>
        <dbReference type="ARBA" id="ARBA00022842"/>
    </source>
</evidence>
<dbReference type="InterPro" id="IPR045861">
    <property type="entry name" value="CorA_cytoplasmic_dom"/>
</dbReference>
<keyword evidence="7 12" id="KW-1133">Transmembrane helix</keyword>
<dbReference type="Proteomes" id="UP001206128">
    <property type="component" value="Unassembled WGS sequence"/>
</dbReference>
<name>A0AAE3GDI0_9PSEU</name>
<evidence type="ECO:0000256" key="8">
    <source>
        <dbReference type="ARBA" id="ARBA00023065"/>
    </source>
</evidence>
<keyword evidence="6" id="KW-0460">Magnesium</keyword>
<reference evidence="13" key="1">
    <citation type="submission" date="2022-06" db="EMBL/GenBank/DDBJ databases">
        <title>Genomic Encyclopedia of Archaeal and Bacterial Type Strains, Phase II (KMG-II): from individual species to whole genera.</title>
        <authorList>
            <person name="Goeker M."/>
        </authorList>
    </citation>
    <scope>NUCLEOTIDE SEQUENCE</scope>
    <source>
        <strain evidence="13">DSM 43935</strain>
    </source>
</reference>
<protein>
    <submittedName>
        <fullName evidence="13">Magnesium transporter</fullName>
    </submittedName>
</protein>
<keyword evidence="8" id="KW-0406">Ion transport</keyword>
<dbReference type="GO" id="GO:0000287">
    <property type="term" value="F:magnesium ion binding"/>
    <property type="evidence" value="ECO:0007669"/>
    <property type="project" value="TreeGrafter"/>
</dbReference>
<dbReference type="InterPro" id="IPR002523">
    <property type="entry name" value="MgTranspt_CorA/ZnTranspt_ZntB"/>
</dbReference>
<comment type="function">
    <text evidence="11">Mediates influx of magnesium ions. Alternates between open and closed states. Activated by low cytoplasmic Mg(2+) levels. Inactive when cytoplasmic Mg(2+) levels are high.</text>
</comment>
<dbReference type="CDD" id="cd12830">
    <property type="entry name" value="MtCorA-like"/>
    <property type="match status" value="1"/>
</dbReference>
<dbReference type="FunFam" id="1.20.58.340:FF:000004">
    <property type="entry name" value="Magnesium transport protein CorA"/>
    <property type="match status" value="1"/>
</dbReference>
<evidence type="ECO:0000256" key="4">
    <source>
        <dbReference type="ARBA" id="ARBA00022475"/>
    </source>
</evidence>
<comment type="subcellular location">
    <subcellularLocation>
        <location evidence="1">Cell membrane</location>
        <topology evidence="1">Multi-pass membrane protein</topology>
    </subcellularLocation>
</comment>
<evidence type="ECO:0000313" key="14">
    <source>
        <dbReference type="Proteomes" id="UP001206128"/>
    </source>
</evidence>
<evidence type="ECO:0000256" key="3">
    <source>
        <dbReference type="ARBA" id="ARBA00022448"/>
    </source>
</evidence>
<evidence type="ECO:0000256" key="7">
    <source>
        <dbReference type="ARBA" id="ARBA00022989"/>
    </source>
</evidence>
<evidence type="ECO:0000256" key="1">
    <source>
        <dbReference type="ARBA" id="ARBA00004651"/>
    </source>
</evidence>
<dbReference type="InterPro" id="IPR045863">
    <property type="entry name" value="CorA_TM1_TM2"/>
</dbReference>
<evidence type="ECO:0000256" key="11">
    <source>
        <dbReference type="ARBA" id="ARBA00045497"/>
    </source>
</evidence>
<organism evidence="13 14">
    <name type="scientific">Goodfellowiella coeruleoviolacea</name>
    <dbReference type="NCBI Taxonomy" id="334858"/>
    <lineage>
        <taxon>Bacteria</taxon>
        <taxon>Bacillati</taxon>
        <taxon>Actinomycetota</taxon>
        <taxon>Actinomycetes</taxon>
        <taxon>Pseudonocardiales</taxon>
        <taxon>Pseudonocardiaceae</taxon>
        <taxon>Goodfellowiella</taxon>
    </lineage>
</organism>
<dbReference type="EMBL" id="JAMTCK010000002">
    <property type="protein sequence ID" value="MCP2164143.1"/>
    <property type="molecule type" value="Genomic_DNA"/>
</dbReference>
<dbReference type="SUPFAM" id="SSF144083">
    <property type="entry name" value="Magnesium transport protein CorA, transmembrane region"/>
    <property type="match status" value="1"/>
</dbReference>
<dbReference type="GO" id="GO:0050897">
    <property type="term" value="F:cobalt ion binding"/>
    <property type="evidence" value="ECO:0007669"/>
    <property type="project" value="TreeGrafter"/>
</dbReference>
<keyword evidence="5 12" id="KW-0812">Transmembrane</keyword>
<dbReference type="Pfam" id="PF01544">
    <property type="entry name" value="CorA"/>
    <property type="match status" value="1"/>
</dbReference>
<proteinExistence type="inferred from homology"/>
<dbReference type="Gene3D" id="3.30.460.20">
    <property type="entry name" value="CorA soluble domain-like"/>
    <property type="match status" value="1"/>
</dbReference>
<keyword evidence="3" id="KW-0813">Transport</keyword>
<sequence>MFVVEYAVCTGGELRREVGGLADALDRLRSLPDESSFVWIGLVEPSPSDMHELAEEVGLPPLAVAASLRPHQRTRYQLYDRILFVLLKTLQYDDPTSKVETGQLTLFLGERFLVTVRQGAGDPFPEVWANVSAHPGLLRHGAKSLAYAVGGAVADGYNEVSDELATDIAQLEERIFAPGRTNAVDAIYALKREVLEGREAVQPLEVEAREFLSGTLPLTAEAREPYFREVANRVLRAAATIRTSEELLNSILDAHLGQISTWQNEDMRKISAWAAIAAAPTTIAGIYGMNFDHMPELHWSIGYPLVLGVMAAICYGLFRAFRRNGWL</sequence>
<evidence type="ECO:0000256" key="9">
    <source>
        <dbReference type="ARBA" id="ARBA00023136"/>
    </source>
</evidence>